<sequence>MSEEQGASRGQSVNGEPSRRESGKTRTPTFERTPRDILIGAGLVLLGGLLWGCNATVSKVLMGPYHVDPLWLACMRELFAGVLFLAAAGIRTPRLVAGAVRDRKSYPSFFVCALVCVLAVQVAYLSSINWTNAGTATVLQSLNLLFVLLFVCIRGRRLPGLRESVGVALAFAGTVLIATGGDLATLKLPAMGLVWGLVNAAATGAMSILPMRLVQRWGNMVVNGVMFIISGLVLLPIVRPWAGSPSFDGLGWALMAFTVVLGTFGAFGLFLAGVVRVGAMRATMLGTVEPVAATVSSVLFLGAVFTPTDLVGFVLILAMVFLVR</sequence>
<feature type="transmembrane region" description="Helical" evidence="7">
    <location>
        <begin position="37"/>
        <end position="57"/>
    </location>
</feature>
<name>A0A2N5J4T4_9BIFI</name>
<keyword evidence="10" id="KW-1185">Reference proteome</keyword>
<evidence type="ECO:0000256" key="4">
    <source>
        <dbReference type="ARBA" id="ARBA00022989"/>
    </source>
</evidence>
<evidence type="ECO:0000313" key="10">
    <source>
        <dbReference type="Proteomes" id="UP000235034"/>
    </source>
</evidence>
<dbReference type="SUPFAM" id="SSF103481">
    <property type="entry name" value="Multidrug resistance efflux transporter EmrE"/>
    <property type="match status" value="2"/>
</dbReference>
<keyword evidence="5 7" id="KW-0472">Membrane</keyword>
<dbReference type="InterPro" id="IPR050638">
    <property type="entry name" value="AA-Vitamin_Transporters"/>
</dbReference>
<dbReference type="PANTHER" id="PTHR32322">
    <property type="entry name" value="INNER MEMBRANE TRANSPORTER"/>
    <property type="match status" value="1"/>
</dbReference>
<dbReference type="InterPro" id="IPR000620">
    <property type="entry name" value="EamA_dom"/>
</dbReference>
<gene>
    <name evidence="9" type="ORF">Uis4E_0652</name>
</gene>
<keyword evidence="3 7" id="KW-0812">Transmembrane</keyword>
<evidence type="ECO:0000256" key="7">
    <source>
        <dbReference type="SAM" id="Phobius"/>
    </source>
</evidence>
<evidence type="ECO:0000256" key="1">
    <source>
        <dbReference type="ARBA" id="ARBA00004141"/>
    </source>
</evidence>
<reference evidence="9 10" key="1">
    <citation type="submission" date="2017-07" db="EMBL/GenBank/DDBJ databases">
        <title>Bifidobacterium novel species.</title>
        <authorList>
            <person name="Lugli G.A."/>
            <person name="Milani C."/>
            <person name="Duranti S."/>
            <person name="Mangifesta M."/>
        </authorList>
    </citation>
    <scope>NUCLEOTIDE SEQUENCE [LARGE SCALE GENOMIC DNA]</scope>
    <source>
        <strain evidence="9 10">77</strain>
    </source>
</reference>
<accession>A0A2N5J4T4</accession>
<feature type="transmembrane region" description="Helical" evidence="7">
    <location>
        <begin position="250"/>
        <end position="277"/>
    </location>
</feature>
<dbReference type="Pfam" id="PF00892">
    <property type="entry name" value="EamA"/>
    <property type="match status" value="2"/>
</dbReference>
<dbReference type="InterPro" id="IPR037185">
    <property type="entry name" value="EmrE-like"/>
</dbReference>
<evidence type="ECO:0000256" key="2">
    <source>
        <dbReference type="ARBA" id="ARBA00007362"/>
    </source>
</evidence>
<dbReference type="EMBL" id="NMWT01000007">
    <property type="protein sequence ID" value="PLS29232.1"/>
    <property type="molecule type" value="Genomic_DNA"/>
</dbReference>
<dbReference type="GO" id="GO:0016020">
    <property type="term" value="C:membrane"/>
    <property type="evidence" value="ECO:0007669"/>
    <property type="project" value="UniProtKB-SubCell"/>
</dbReference>
<evidence type="ECO:0000256" key="3">
    <source>
        <dbReference type="ARBA" id="ARBA00022692"/>
    </source>
</evidence>
<dbReference type="Proteomes" id="UP000235034">
    <property type="component" value="Unassembled WGS sequence"/>
</dbReference>
<evidence type="ECO:0000259" key="8">
    <source>
        <dbReference type="Pfam" id="PF00892"/>
    </source>
</evidence>
<feature type="transmembrane region" description="Helical" evidence="7">
    <location>
        <begin position="190"/>
        <end position="209"/>
    </location>
</feature>
<dbReference type="AlphaFoldDB" id="A0A2N5J4T4"/>
<proteinExistence type="inferred from homology"/>
<dbReference type="RefSeq" id="WP_101621855.1">
    <property type="nucleotide sequence ID" value="NZ_NMWT01000007.1"/>
</dbReference>
<evidence type="ECO:0000256" key="5">
    <source>
        <dbReference type="ARBA" id="ARBA00023136"/>
    </source>
</evidence>
<feature type="transmembrane region" description="Helical" evidence="7">
    <location>
        <begin position="165"/>
        <end position="184"/>
    </location>
</feature>
<feature type="transmembrane region" description="Helical" evidence="7">
    <location>
        <begin position="133"/>
        <end position="153"/>
    </location>
</feature>
<feature type="domain" description="EamA" evidence="8">
    <location>
        <begin position="39"/>
        <end position="178"/>
    </location>
</feature>
<feature type="transmembrane region" description="Helical" evidence="7">
    <location>
        <begin position="221"/>
        <end position="238"/>
    </location>
</feature>
<comment type="subcellular location">
    <subcellularLocation>
        <location evidence="1">Membrane</location>
        <topology evidence="1">Multi-pass membrane protein</topology>
    </subcellularLocation>
</comment>
<evidence type="ECO:0000313" key="9">
    <source>
        <dbReference type="EMBL" id="PLS29232.1"/>
    </source>
</evidence>
<dbReference type="OrthoDB" id="9810818at2"/>
<evidence type="ECO:0000256" key="6">
    <source>
        <dbReference type="SAM" id="MobiDB-lite"/>
    </source>
</evidence>
<dbReference type="PANTHER" id="PTHR32322:SF2">
    <property type="entry name" value="EAMA DOMAIN-CONTAINING PROTEIN"/>
    <property type="match status" value="1"/>
</dbReference>
<comment type="caution">
    <text evidence="9">The sequence shown here is derived from an EMBL/GenBank/DDBJ whole genome shotgun (WGS) entry which is preliminary data.</text>
</comment>
<protein>
    <submittedName>
        <fullName evidence="9">Permease</fullName>
    </submittedName>
</protein>
<feature type="transmembrane region" description="Helical" evidence="7">
    <location>
        <begin position="298"/>
        <end position="323"/>
    </location>
</feature>
<comment type="similarity">
    <text evidence="2">Belongs to the EamA transporter family.</text>
</comment>
<organism evidence="9 10">
    <name type="scientific">Bifidobacterium parmae</name>
    <dbReference type="NCBI Taxonomy" id="361854"/>
    <lineage>
        <taxon>Bacteria</taxon>
        <taxon>Bacillati</taxon>
        <taxon>Actinomycetota</taxon>
        <taxon>Actinomycetes</taxon>
        <taxon>Bifidobacteriales</taxon>
        <taxon>Bifidobacteriaceae</taxon>
        <taxon>Bifidobacterium</taxon>
    </lineage>
</organism>
<feature type="domain" description="EamA" evidence="8">
    <location>
        <begin position="191"/>
        <end position="323"/>
    </location>
</feature>
<feature type="transmembrane region" description="Helical" evidence="7">
    <location>
        <begin position="109"/>
        <end position="127"/>
    </location>
</feature>
<keyword evidence="4 7" id="KW-1133">Transmembrane helix</keyword>
<feature type="region of interest" description="Disordered" evidence="6">
    <location>
        <begin position="1"/>
        <end position="29"/>
    </location>
</feature>